<proteinExistence type="predicted"/>
<dbReference type="PANTHER" id="PTHR35579">
    <property type="entry name" value="CRISPR SYSTEM CMS ENDORIBONUCLEASE CSM3"/>
    <property type="match status" value="1"/>
</dbReference>
<evidence type="ECO:0000256" key="1">
    <source>
        <dbReference type="ARBA" id="ARBA00023118"/>
    </source>
</evidence>
<name>A0A8E7EHX6_9EURY</name>
<dbReference type="RefSeq" id="WP_214420631.1">
    <property type="nucleotide sequence ID" value="NZ_CP075546.1"/>
</dbReference>
<feature type="region of interest" description="Disordered" evidence="2">
    <location>
        <begin position="144"/>
        <end position="165"/>
    </location>
</feature>
<dbReference type="AlphaFoldDB" id="A0A8E7EHX6"/>
<evidence type="ECO:0000313" key="4">
    <source>
        <dbReference type="EMBL" id="QVV89848.1"/>
    </source>
</evidence>
<dbReference type="GO" id="GO:0051607">
    <property type="term" value="P:defense response to virus"/>
    <property type="evidence" value="ECO:0007669"/>
    <property type="project" value="UniProtKB-KW"/>
</dbReference>
<accession>A0A8E7EHX6</accession>
<dbReference type="KEGG" id="mrtj:KHC33_04945"/>
<dbReference type="EMBL" id="CP075546">
    <property type="protein sequence ID" value="QVV89848.1"/>
    <property type="molecule type" value="Genomic_DNA"/>
</dbReference>
<dbReference type="InterPro" id="IPR005537">
    <property type="entry name" value="RAMP_III_fam"/>
</dbReference>
<dbReference type="GeneID" id="65096507"/>
<evidence type="ECO:0000259" key="3">
    <source>
        <dbReference type="Pfam" id="PF03787"/>
    </source>
</evidence>
<protein>
    <recommendedName>
        <fullName evidence="3">CRISPR type III-associated protein domain-containing protein</fullName>
    </recommendedName>
</protein>
<reference evidence="4 5" key="1">
    <citation type="submission" date="2021-05" db="EMBL/GenBank/DDBJ databases">
        <title>A novel Methanospirillum isolate from a pyrite-forming mixed culture.</title>
        <authorList>
            <person name="Bunk B."/>
            <person name="Sproer C."/>
            <person name="Spring S."/>
            <person name="Pester M."/>
        </authorList>
    </citation>
    <scope>NUCLEOTIDE SEQUENCE [LARGE SCALE GENOMIC DNA]</scope>
    <source>
        <strain evidence="4 5">J.3.6.1-F.2.7.3</strain>
    </source>
</reference>
<feature type="domain" description="CRISPR type III-associated protein" evidence="3">
    <location>
        <begin position="17"/>
        <end position="213"/>
    </location>
</feature>
<organism evidence="4 5">
    <name type="scientific">Methanospirillum purgamenti</name>
    <dbReference type="NCBI Taxonomy" id="2834276"/>
    <lineage>
        <taxon>Archaea</taxon>
        <taxon>Methanobacteriati</taxon>
        <taxon>Methanobacteriota</taxon>
        <taxon>Stenosarchaea group</taxon>
        <taxon>Methanomicrobia</taxon>
        <taxon>Methanomicrobiales</taxon>
        <taxon>Methanospirillaceae</taxon>
        <taxon>Methanospirillum</taxon>
    </lineage>
</organism>
<keyword evidence="1" id="KW-0051">Antiviral defense</keyword>
<dbReference type="Pfam" id="PF03787">
    <property type="entry name" value="RAMPs"/>
    <property type="match status" value="2"/>
</dbReference>
<evidence type="ECO:0000313" key="5">
    <source>
        <dbReference type="Proteomes" id="UP000680656"/>
    </source>
</evidence>
<dbReference type="Proteomes" id="UP000680656">
    <property type="component" value="Chromosome"/>
</dbReference>
<sequence length="435" mass="48148">MESLDRFSNRYVIEGDIELKTPMRIGGGQNAAMYSLSPAPVIECYDAGLGIFEPYIPGSSLKGVLRSTLERIVRTFDESACCVSVGDKEEGTVKNEETVLCGNESCISCRLFGSKNGGAKVRIRDAHLSDDCRAMEDRRGFLREQPHFGSPRPGTPGQMRPEESVSSGTAFRFRIDIDNGTDKEAGLIMLALLEFNEHRVHLGGGSTRGHGFCFIKKGSITRISIVDGVITRDKRPIKDCISAAKVYLGKPGRRNDGERSFDRYWKVFSEPSDRFDDGHVVATLIVTCKSEFSMKGLDEPTVTNGLEPVIPGSTIKGFFRHKLEQRETNQVIMDSIFGELHQRGRLIVSDAWYVGKKGIGDESIPKDSPLRMFMVFDNMTRDEIGHITQFFDSKIQITGNTSAGMTRNSPGNGKNLVEITVEKVSRFSASEYLAG</sequence>
<dbReference type="PANTHER" id="PTHR35579:SF6">
    <property type="entry name" value="DUF324 DOMAIN-CONTAINING PROTEIN"/>
    <property type="match status" value="1"/>
</dbReference>
<keyword evidence="5" id="KW-1185">Reference proteome</keyword>
<feature type="domain" description="CRISPR type III-associated protein" evidence="3">
    <location>
        <begin position="304"/>
        <end position="381"/>
    </location>
</feature>
<dbReference type="InterPro" id="IPR052216">
    <property type="entry name" value="CRISPR_Csm3_endoribonuclease"/>
</dbReference>
<dbReference type="CDD" id="cd09726">
    <property type="entry name" value="RAMP_I_III"/>
    <property type="match status" value="1"/>
</dbReference>
<evidence type="ECO:0000256" key="2">
    <source>
        <dbReference type="SAM" id="MobiDB-lite"/>
    </source>
</evidence>
<gene>
    <name evidence="4" type="ORF">KHC33_04945</name>
</gene>